<dbReference type="Gene3D" id="3.90.1580.10">
    <property type="entry name" value="paralog of FGE (formylglycine-generating enzyme)"/>
    <property type="match status" value="1"/>
</dbReference>
<feature type="transmembrane region" description="Helical" evidence="3">
    <location>
        <begin position="728"/>
        <end position="750"/>
    </location>
</feature>
<feature type="transmembrane region" description="Helical" evidence="3">
    <location>
        <begin position="931"/>
        <end position="951"/>
    </location>
</feature>
<feature type="domain" description="EF-hand" evidence="4">
    <location>
        <begin position="535"/>
        <end position="570"/>
    </location>
</feature>
<evidence type="ECO:0000259" key="4">
    <source>
        <dbReference type="PROSITE" id="PS50222"/>
    </source>
</evidence>
<feature type="compositionally biased region" description="Polar residues" evidence="2">
    <location>
        <begin position="38"/>
        <end position="50"/>
    </location>
</feature>
<dbReference type="InterPro" id="IPR051043">
    <property type="entry name" value="Sulfatase_Mod_Factor_Kinase"/>
</dbReference>
<dbReference type="OrthoDB" id="26525at2759"/>
<dbReference type="GO" id="GO:0005509">
    <property type="term" value="F:calcium ion binding"/>
    <property type="evidence" value="ECO:0007669"/>
    <property type="project" value="InterPro"/>
</dbReference>
<dbReference type="PANTHER" id="PTHR23150">
    <property type="entry name" value="SULFATASE MODIFYING FACTOR 1, 2"/>
    <property type="match status" value="1"/>
</dbReference>
<evidence type="ECO:0000256" key="1">
    <source>
        <dbReference type="SAM" id="Coils"/>
    </source>
</evidence>
<dbReference type="Proteomes" id="UP000186817">
    <property type="component" value="Unassembled WGS sequence"/>
</dbReference>
<dbReference type="Pfam" id="PF00300">
    <property type="entry name" value="His_Phos_1"/>
    <property type="match status" value="1"/>
</dbReference>
<dbReference type="InterPro" id="IPR005532">
    <property type="entry name" value="SUMF_dom"/>
</dbReference>
<feature type="transmembrane region" description="Helical" evidence="3">
    <location>
        <begin position="694"/>
        <end position="716"/>
    </location>
</feature>
<evidence type="ECO:0000256" key="2">
    <source>
        <dbReference type="SAM" id="MobiDB-lite"/>
    </source>
</evidence>
<dbReference type="InterPro" id="IPR013078">
    <property type="entry name" value="His_Pase_superF_clade-1"/>
</dbReference>
<dbReference type="CDD" id="cd07067">
    <property type="entry name" value="HP_PGM_like"/>
    <property type="match status" value="1"/>
</dbReference>
<dbReference type="SUPFAM" id="SSF56436">
    <property type="entry name" value="C-type lectin-like"/>
    <property type="match status" value="1"/>
</dbReference>
<dbReference type="InterPro" id="IPR002048">
    <property type="entry name" value="EF_hand_dom"/>
</dbReference>
<proteinExistence type="predicted"/>
<dbReference type="PANTHER" id="PTHR23150:SF19">
    <property type="entry name" value="FORMYLGLYCINE-GENERATING ENZYME"/>
    <property type="match status" value="1"/>
</dbReference>
<accession>A0A1Q9DJS1</accession>
<evidence type="ECO:0000256" key="3">
    <source>
        <dbReference type="SAM" id="Phobius"/>
    </source>
</evidence>
<dbReference type="EMBL" id="LSRX01000503">
    <property type="protein sequence ID" value="OLP95422.1"/>
    <property type="molecule type" value="Genomic_DNA"/>
</dbReference>
<feature type="compositionally biased region" description="Polar residues" evidence="2">
    <location>
        <begin position="20"/>
        <end position="29"/>
    </location>
</feature>
<evidence type="ECO:0000313" key="6">
    <source>
        <dbReference type="Proteomes" id="UP000186817"/>
    </source>
</evidence>
<dbReference type="InterPro" id="IPR029033">
    <property type="entry name" value="His_PPase_superfam"/>
</dbReference>
<feature type="coiled-coil region" evidence="1">
    <location>
        <begin position="1393"/>
        <end position="1460"/>
    </location>
</feature>
<dbReference type="InterPro" id="IPR042095">
    <property type="entry name" value="SUMF_sf"/>
</dbReference>
<comment type="caution">
    <text evidence="5">The sequence shown here is derived from an EMBL/GenBank/DDBJ whole genome shotgun (WGS) entry which is preliminary data.</text>
</comment>
<dbReference type="InterPro" id="IPR016187">
    <property type="entry name" value="CTDL_fold"/>
</dbReference>
<keyword evidence="3" id="KW-1133">Transmembrane helix</keyword>
<evidence type="ECO:0000313" key="5">
    <source>
        <dbReference type="EMBL" id="OLP95422.1"/>
    </source>
</evidence>
<keyword evidence="1" id="KW-0175">Coiled coil</keyword>
<dbReference type="SUPFAM" id="SSF53254">
    <property type="entry name" value="Phosphoglycerate mutase-like"/>
    <property type="match status" value="1"/>
</dbReference>
<reference evidence="5 6" key="1">
    <citation type="submission" date="2016-02" db="EMBL/GenBank/DDBJ databases">
        <title>Genome analysis of coral dinoflagellate symbionts highlights evolutionary adaptations to a symbiotic lifestyle.</title>
        <authorList>
            <person name="Aranda M."/>
            <person name="Li Y."/>
            <person name="Liew Y.J."/>
            <person name="Baumgarten S."/>
            <person name="Simakov O."/>
            <person name="Wilson M."/>
            <person name="Piel J."/>
            <person name="Ashoor H."/>
            <person name="Bougouffa S."/>
            <person name="Bajic V.B."/>
            <person name="Ryu T."/>
            <person name="Ravasi T."/>
            <person name="Bayer T."/>
            <person name="Micklem G."/>
            <person name="Kim H."/>
            <person name="Bhak J."/>
            <person name="Lajeunesse T.C."/>
            <person name="Voolstra C.R."/>
        </authorList>
    </citation>
    <scope>NUCLEOTIDE SEQUENCE [LARGE SCALE GENOMIC DNA]</scope>
    <source>
        <strain evidence="5 6">CCMP2467</strain>
    </source>
</reference>
<gene>
    <name evidence="5" type="primary">SUMF2</name>
    <name evidence="5" type="ORF">AK812_SmicGene22451</name>
</gene>
<sequence length="1609" mass="181087">MERNTGIERNYFGTEWNAGTERNGTPEQNGTERRNGTSERNGTPQENGTLERNGMPERKTAVLRVPVEGRGLGAILQVGEGQLTPGDLEIMRQMDSLTAKSLGSFGKKASTVTQLSSALQHGRATTQNTSGMVAVNGQSVYEFRVAGAEIEDTWKNGKQFVKLAVDVQYPWEMEPVKYHKAHTLSINDLWVDKYPVTNEVYAAFLKQSSYAPVDSGSFLRHWGCTSPKDCSVPPGMAKMPVVFVSRQDAEEFCTFYGKRLPREWEWQYVAQAGDPERTYPWGKWWWEEAVPAPQANASVFALGEVGRFPNGSSPGGVEDLVGLVWQWTDEYQDEHNRAAVLRGGSIFQPNAHDSAGVPHPRYQPWYFPGRAPAGAWDDKWTGDHYFGPKDYRSLFKNTVHAKYLLMAPSLALPVPSGAPVSPGTMLPSNRGYRLAQEWIEGYSVQPLTQTTMSYTPRRRPVDIADFSGNFRDTAEANAHNISRIKASLENMTLLKEALEIFGACDHERKGYLSWDSGEIQSFIARVFKQQGLISPRQEQIRALFAAFDLDGNGRLEPRECMCMVDALARSIILAQPPGSQAWAAGATTVPAYSLAEQWLADFRPTAVQEGLTVRYWMERKPSDGGSSALESSGEEEEQQVIKDVSHRVHAIRSPFIVAVCVECAFCVLMTRWMDESLTHQSPMDRVVFAQEKNFKTSLWIVFAVTVLGRLFCLVWSDTHILQRRSGRVVAMLYIFFGTAQWLFYLSVYYVEVDAASSVRRTHQLNLQIEEIPTLLSNVKGGDLTKCLEQNEWNYKACKFDVQGTCARPYKPGDEYQNGDCVSTLVVQGVKCCISEVIKMSPPQMRLFGHICDVEMIFMVIKWMAVLLMGWTLRHGFLAGNIGERSFTQGTWLDVLDAVIFSEFLNKNEVRYPAYGFTVDGKPQLRDLRPLAGLYITWLTAFSAVILSRIVYTALVPAVEENGDAGTKPANAEDADADTKEAPQGFPVRVVHDQESEEEHRFFTHCTTKDVQLDLLGRAVAQAPGSYLVTYDDPDVEPEVVSADRLAPLLDYVVDIQAMEEAAEVRVKAECTGWLDCSTLCVGSRYERFNHRARVLDAMRSLFLLQLPFMLWRLYFDAFTVNVVTLGGNFMLIAKNFVWCLMDLAIILSCTRKDASICSWKPIEFLERAAESRFGQVWVGPNGMVALVAEVGGSARVAQLERRKAYLESYKRWILSEQAVAHKSQRDLYSRPVDLRELAVHLRTVGPHNARHKARMIHAIETGEFLKEALQVFKECDRDRNGQLTWNEREIPLFFGKVFRKYDLVEPKEAELYEIYRKYDVDQSYSLDVRESLCLVDAVVRAMYLDDYSPRSNRSANRVSFSEEVSPVQSAGSHVERRRLLSDQEAARRVALQEAATEQQLELLIRRRNEAIRERDTLVTLFVVLGAWRQFAVHELAARMKEEWNSKLAEAERKLREVRAVTHGSSLCRCGMLQPCDRSALAVLRLPPDVAAGETCNLGDELAEERPEGAKLVWFVRHGQSTGNAARLTAMEADKAAGGGKEHLQAYMTGRDYVDAKLTEHGVQQAVAAQKQIAEWKAKPQLIICSPMTRAIQTAAILFAEDPWRIVESS</sequence>
<protein>
    <submittedName>
        <fullName evidence="5">Sulfatase-modifying factor 2</fullName>
    </submittedName>
</protein>
<feature type="region of interest" description="Disordered" evidence="2">
    <location>
        <begin position="1"/>
        <end position="58"/>
    </location>
</feature>
<dbReference type="PROSITE" id="PS50222">
    <property type="entry name" value="EF_HAND_2"/>
    <property type="match status" value="1"/>
</dbReference>
<dbReference type="InterPro" id="IPR011992">
    <property type="entry name" value="EF-hand-dom_pair"/>
</dbReference>
<dbReference type="Gene3D" id="1.10.238.10">
    <property type="entry name" value="EF-hand"/>
    <property type="match status" value="2"/>
</dbReference>
<name>A0A1Q9DJS1_SYMMI</name>
<dbReference type="Pfam" id="PF03781">
    <property type="entry name" value="FGE-sulfatase"/>
    <property type="match status" value="1"/>
</dbReference>
<dbReference type="SUPFAM" id="SSF47473">
    <property type="entry name" value="EF-hand"/>
    <property type="match status" value="1"/>
</dbReference>
<keyword evidence="3" id="KW-0812">Transmembrane</keyword>
<organism evidence="5 6">
    <name type="scientific">Symbiodinium microadriaticum</name>
    <name type="common">Dinoflagellate</name>
    <name type="synonym">Zooxanthella microadriatica</name>
    <dbReference type="NCBI Taxonomy" id="2951"/>
    <lineage>
        <taxon>Eukaryota</taxon>
        <taxon>Sar</taxon>
        <taxon>Alveolata</taxon>
        <taxon>Dinophyceae</taxon>
        <taxon>Suessiales</taxon>
        <taxon>Symbiodiniaceae</taxon>
        <taxon>Symbiodinium</taxon>
    </lineage>
</organism>
<dbReference type="GO" id="GO:0120147">
    <property type="term" value="F:formylglycine-generating oxidase activity"/>
    <property type="evidence" value="ECO:0007669"/>
    <property type="project" value="TreeGrafter"/>
</dbReference>
<keyword evidence="6" id="KW-1185">Reference proteome</keyword>
<feature type="transmembrane region" description="Helical" evidence="3">
    <location>
        <begin position="846"/>
        <end position="870"/>
    </location>
</feature>
<keyword evidence="3" id="KW-0472">Membrane</keyword>
<dbReference type="Gene3D" id="3.40.50.1240">
    <property type="entry name" value="Phosphoglycerate mutase-like"/>
    <property type="match status" value="1"/>
</dbReference>